<name>A0A0E0QJN5_ORYRU</name>
<protein>
    <submittedName>
        <fullName evidence="1">Uncharacterized protein</fullName>
    </submittedName>
</protein>
<evidence type="ECO:0000313" key="2">
    <source>
        <dbReference type="Proteomes" id="UP000008022"/>
    </source>
</evidence>
<dbReference type="HOGENOM" id="CLU_2501904_0_0_1"/>
<organism evidence="1 2">
    <name type="scientific">Oryza rufipogon</name>
    <name type="common">Brownbeard rice</name>
    <name type="synonym">Asian wild rice</name>
    <dbReference type="NCBI Taxonomy" id="4529"/>
    <lineage>
        <taxon>Eukaryota</taxon>
        <taxon>Viridiplantae</taxon>
        <taxon>Streptophyta</taxon>
        <taxon>Embryophyta</taxon>
        <taxon>Tracheophyta</taxon>
        <taxon>Spermatophyta</taxon>
        <taxon>Magnoliopsida</taxon>
        <taxon>Liliopsida</taxon>
        <taxon>Poales</taxon>
        <taxon>Poaceae</taxon>
        <taxon>BOP clade</taxon>
        <taxon>Oryzoideae</taxon>
        <taxon>Oryzeae</taxon>
        <taxon>Oryzinae</taxon>
        <taxon>Oryza</taxon>
    </lineage>
</organism>
<dbReference type="Gramene" id="ORUFI08G18320.1">
    <property type="protein sequence ID" value="ORUFI08G18320.1"/>
    <property type="gene ID" value="ORUFI08G18320"/>
</dbReference>
<reference evidence="1" key="2">
    <citation type="submission" date="2015-06" db="UniProtKB">
        <authorList>
            <consortium name="EnsemblPlants"/>
        </authorList>
    </citation>
    <scope>IDENTIFICATION</scope>
</reference>
<proteinExistence type="predicted"/>
<reference evidence="2" key="1">
    <citation type="submission" date="2013-06" db="EMBL/GenBank/DDBJ databases">
        <authorList>
            <person name="Zhao Q."/>
        </authorList>
    </citation>
    <scope>NUCLEOTIDE SEQUENCE</scope>
    <source>
        <strain evidence="2">cv. W1943</strain>
    </source>
</reference>
<evidence type="ECO:0000313" key="1">
    <source>
        <dbReference type="EnsemblPlants" id="ORUFI08G18320.1"/>
    </source>
</evidence>
<dbReference type="EnsemblPlants" id="ORUFI08G18320.1">
    <property type="protein sequence ID" value="ORUFI08G18320.1"/>
    <property type="gene ID" value="ORUFI08G18320"/>
</dbReference>
<dbReference type="Proteomes" id="UP000008022">
    <property type="component" value="Unassembled WGS sequence"/>
</dbReference>
<keyword evidence="2" id="KW-1185">Reference proteome</keyword>
<sequence>MNSRQARGSLELELELTPKLDQYLGSLELGSTSCQAQAYIVKLARAQLVDSPTCMATGSKAVKTRFGREAPAVSLVCPRGAAKANK</sequence>
<dbReference type="AlphaFoldDB" id="A0A0E0QJN5"/>
<accession>A0A0E0QJN5</accession>